<protein>
    <recommendedName>
        <fullName evidence="3">DUF3368 domain-containing protein</fullName>
    </recommendedName>
</protein>
<organism evidence="1 2">
    <name type="scientific">Pseudorhodoferax aquiterrae</name>
    <dbReference type="NCBI Taxonomy" id="747304"/>
    <lineage>
        <taxon>Bacteria</taxon>
        <taxon>Pseudomonadati</taxon>
        <taxon>Pseudomonadota</taxon>
        <taxon>Betaproteobacteria</taxon>
        <taxon>Burkholderiales</taxon>
        <taxon>Comamonadaceae</taxon>
    </lineage>
</organism>
<reference evidence="2" key="1">
    <citation type="journal article" date="2019" name="Int. J. Syst. Evol. Microbiol.">
        <title>The Global Catalogue of Microorganisms (GCM) 10K type strain sequencing project: providing services to taxonomists for standard genome sequencing and annotation.</title>
        <authorList>
            <consortium name="The Broad Institute Genomics Platform"/>
            <consortium name="The Broad Institute Genome Sequencing Center for Infectious Disease"/>
            <person name="Wu L."/>
            <person name="Ma J."/>
        </authorList>
    </citation>
    <scope>NUCLEOTIDE SEQUENCE [LARGE SCALE GENOMIC DNA]</scope>
    <source>
        <strain evidence="2">KCTC 23314</strain>
    </source>
</reference>
<name>A0ABQ3FZA0_9BURK</name>
<evidence type="ECO:0008006" key="3">
    <source>
        <dbReference type="Google" id="ProtNLM"/>
    </source>
</evidence>
<dbReference type="Proteomes" id="UP000626210">
    <property type="component" value="Unassembled WGS sequence"/>
</dbReference>
<dbReference type="PANTHER" id="PTHR39550">
    <property type="entry name" value="SLL0658 PROTEIN"/>
    <property type="match status" value="1"/>
</dbReference>
<keyword evidence="2" id="KW-1185">Reference proteome</keyword>
<comment type="caution">
    <text evidence="1">The sequence shown here is derived from an EMBL/GenBank/DDBJ whole genome shotgun (WGS) entry which is preliminary data.</text>
</comment>
<sequence length="166" mass="17236">MARIVLTDASPLIGLALVDGLAWLPPLFGTVWVPPTVQQEVLPGLGAPGEAAITAALRRKQLRPWRKAIPAAAPALPDLDAGETECLHIALAAGPGQALVLMDERAGRAVAAERGVRVAGTAALIGLAKKRGLIDAAKPRFAQLHGSDFRISAAVIRQVLQDVGEA</sequence>
<evidence type="ECO:0000313" key="1">
    <source>
        <dbReference type="EMBL" id="GHC76361.1"/>
    </source>
</evidence>
<proteinExistence type="predicted"/>
<dbReference type="EMBL" id="BMYK01000003">
    <property type="protein sequence ID" value="GHC76361.1"/>
    <property type="molecule type" value="Genomic_DNA"/>
</dbReference>
<dbReference type="RefSeq" id="WP_189686374.1">
    <property type="nucleotide sequence ID" value="NZ_BMYK01000003.1"/>
</dbReference>
<accession>A0ABQ3FZA0</accession>
<dbReference type="PANTHER" id="PTHR39550:SF1">
    <property type="entry name" value="SLL0658 PROTEIN"/>
    <property type="match status" value="1"/>
</dbReference>
<dbReference type="Pfam" id="PF11848">
    <property type="entry name" value="DUF3368"/>
    <property type="match status" value="1"/>
</dbReference>
<gene>
    <name evidence="1" type="ORF">GCM10007320_15530</name>
</gene>
<evidence type="ECO:0000313" key="2">
    <source>
        <dbReference type="Proteomes" id="UP000626210"/>
    </source>
</evidence>
<dbReference type="InterPro" id="IPR021799">
    <property type="entry name" value="PIN-like_prokaryotic"/>
</dbReference>